<proteinExistence type="predicted"/>
<evidence type="ECO:0008006" key="3">
    <source>
        <dbReference type="Google" id="ProtNLM"/>
    </source>
</evidence>
<organism evidence="1 2">
    <name type="scientific">Thalassobacillus devorans</name>
    <dbReference type="NCBI Taxonomy" id="279813"/>
    <lineage>
        <taxon>Bacteria</taxon>
        <taxon>Bacillati</taxon>
        <taxon>Bacillota</taxon>
        <taxon>Bacilli</taxon>
        <taxon>Bacillales</taxon>
        <taxon>Bacillaceae</taxon>
        <taxon>Thalassobacillus</taxon>
    </lineage>
</organism>
<evidence type="ECO:0000313" key="1">
    <source>
        <dbReference type="EMBL" id="GGC89213.1"/>
    </source>
</evidence>
<accession>A0ABQ1P1B6</accession>
<protein>
    <recommendedName>
        <fullName evidence="3">Group-specific protein</fullName>
    </recommendedName>
</protein>
<dbReference type="Proteomes" id="UP000619534">
    <property type="component" value="Unassembled WGS sequence"/>
</dbReference>
<comment type="caution">
    <text evidence="1">The sequence shown here is derived from an EMBL/GenBank/DDBJ whole genome shotgun (WGS) entry which is preliminary data.</text>
</comment>
<keyword evidence="2" id="KW-1185">Reference proteome</keyword>
<reference evidence="2" key="1">
    <citation type="journal article" date="2019" name="Int. J. Syst. Evol. Microbiol.">
        <title>The Global Catalogue of Microorganisms (GCM) 10K type strain sequencing project: providing services to taxonomists for standard genome sequencing and annotation.</title>
        <authorList>
            <consortium name="The Broad Institute Genomics Platform"/>
            <consortium name="The Broad Institute Genome Sequencing Center for Infectious Disease"/>
            <person name="Wu L."/>
            <person name="Ma J."/>
        </authorList>
    </citation>
    <scope>NUCLEOTIDE SEQUENCE [LARGE SCALE GENOMIC DNA]</scope>
    <source>
        <strain evidence="2">CCM 7282</strain>
    </source>
</reference>
<sequence>MKKAVAIILHFRVNEEEVNEVIKKQVEETLSKLNTDLVVWDSKELKRRVSMSWSTIQSTFFYEEDFPKVKIGGKWYYPAKETEEFLSRWFKHQMGA</sequence>
<evidence type="ECO:0000313" key="2">
    <source>
        <dbReference type="Proteomes" id="UP000619534"/>
    </source>
</evidence>
<gene>
    <name evidence="1" type="ORF">GCM10007216_20000</name>
</gene>
<name>A0ABQ1P1B6_9BACI</name>
<dbReference type="EMBL" id="BMCJ01000003">
    <property type="protein sequence ID" value="GGC89213.1"/>
    <property type="molecule type" value="Genomic_DNA"/>
</dbReference>